<evidence type="ECO:0000313" key="3">
    <source>
        <dbReference type="Proteomes" id="UP000076842"/>
    </source>
</evidence>
<keyword evidence="3" id="KW-1185">Reference proteome</keyword>
<gene>
    <name evidence="2" type="ORF">CALCODRAFT_509106</name>
</gene>
<accession>A0A165FPC1</accession>
<feature type="compositionally biased region" description="Low complexity" evidence="1">
    <location>
        <begin position="82"/>
        <end position="93"/>
    </location>
</feature>
<feature type="region of interest" description="Disordered" evidence="1">
    <location>
        <begin position="173"/>
        <end position="404"/>
    </location>
</feature>
<feature type="region of interest" description="Disordered" evidence="1">
    <location>
        <begin position="27"/>
        <end position="99"/>
    </location>
</feature>
<proteinExistence type="predicted"/>
<name>A0A165FPC1_9BASI</name>
<dbReference type="InParanoid" id="A0A165FPC1"/>
<dbReference type="Proteomes" id="UP000076842">
    <property type="component" value="Unassembled WGS sequence"/>
</dbReference>
<feature type="compositionally biased region" description="Low complexity" evidence="1">
    <location>
        <begin position="288"/>
        <end position="304"/>
    </location>
</feature>
<feature type="compositionally biased region" description="Basic and acidic residues" evidence="1">
    <location>
        <begin position="388"/>
        <end position="398"/>
    </location>
</feature>
<organism evidence="2 3">
    <name type="scientific">Calocera cornea HHB12733</name>
    <dbReference type="NCBI Taxonomy" id="1353952"/>
    <lineage>
        <taxon>Eukaryota</taxon>
        <taxon>Fungi</taxon>
        <taxon>Dikarya</taxon>
        <taxon>Basidiomycota</taxon>
        <taxon>Agaricomycotina</taxon>
        <taxon>Dacrymycetes</taxon>
        <taxon>Dacrymycetales</taxon>
        <taxon>Dacrymycetaceae</taxon>
        <taxon>Calocera</taxon>
    </lineage>
</organism>
<dbReference type="AlphaFoldDB" id="A0A165FPC1"/>
<evidence type="ECO:0000313" key="2">
    <source>
        <dbReference type="EMBL" id="KZT57025.1"/>
    </source>
</evidence>
<dbReference type="OrthoDB" id="3360307at2759"/>
<sequence>MFEEDSCFICGKPTEVGSLYCSHECKSQDSARPVHGSRSSRSASANGIHPIADVPALSPYTPPHDPDSDVPEAYLGESALHTTPSTSPTSSLYTDDDDDEDLIARQRDTRLLAKSLPHDMQNFDRQTTAGFQSYHVILRNYQRPPPRPKHPNLSVPVASQPSVNLHFRRIPARTNGIQSPPFRPHTREPQHRSVSDRLIRSSQSSPSRRHSFPTLANLGLNLPSPQPSPLLRPTTKPSRPKHSLVARHSTSSYQQRPKLDMTAKRPATVPQSSPETPKMVQQPRQTEAQAIAAMARARGSSASRPRFRDDEELTTPTQTRESDRGRSRTRQPPSASRSRSRSKSRSRSNLSRMTPAFDMAEDQREGRRPSRGLLPSAFGIGALTRGKSTSEEREEFRGRRGRAF</sequence>
<feature type="compositionally biased region" description="Basic and acidic residues" evidence="1">
    <location>
        <begin position="185"/>
        <end position="199"/>
    </location>
</feature>
<reference evidence="2 3" key="1">
    <citation type="journal article" date="2016" name="Mol. Biol. Evol.">
        <title>Comparative Genomics of Early-Diverging Mushroom-Forming Fungi Provides Insights into the Origins of Lignocellulose Decay Capabilities.</title>
        <authorList>
            <person name="Nagy L.G."/>
            <person name="Riley R."/>
            <person name="Tritt A."/>
            <person name="Adam C."/>
            <person name="Daum C."/>
            <person name="Floudas D."/>
            <person name="Sun H."/>
            <person name="Yadav J.S."/>
            <person name="Pangilinan J."/>
            <person name="Larsson K.H."/>
            <person name="Matsuura K."/>
            <person name="Barry K."/>
            <person name="Labutti K."/>
            <person name="Kuo R."/>
            <person name="Ohm R.A."/>
            <person name="Bhattacharya S.S."/>
            <person name="Shirouzu T."/>
            <person name="Yoshinaga Y."/>
            <person name="Martin F.M."/>
            <person name="Grigoriev I.V."/>
            <person name="Hibbett D.S."/>
        </authorList>
    </citation>
    <scope>NUCLEOTIDE SEQUENCE [LARGE SCALE GENOMIC DNA]</scope>
    <source>
        <strain evidence="2 3">HHB12733</strain>
    </source>
</reference>
<protein>
    <submittedName>
        <fullName evidence="2">Uncharacterized protein</fullName>
    </submittedName>
</protein>
<evidence type="ECO:0000256" key="1">
    <source>
        <dbReference type="SAM" id="MobiDB-lite"/>
    </source>
</evidence>
<dbReference type="EMBL" id="KV423969">
    <property type="protein sequence ID" value="KZT57025.1"/>
    <property type="molecule type" value="Genomic_DNA"/>
</dbReference>